<dbReference type="InterPro" id="IPR004358">
    <property type="entry name" value="Sig_transdc_His_kin-like_C"/>
</dbReference>
<dbReference type="GO" id="GO:0005886">
    <property type="term" value="C:plasma membrane"/>
    <property type="evidence" value="ECO:0007669"/>
    <property type="project" value="TreeGrafter"/>
</dbReference>
<dbReference type="EC" id="2.7.13.3" evidence="2"/>
<organism evidence="9 10">
    <name type="scientific">Methylocella tundrae</name>
    <dbReference type="NCBI Taxonomy" id="227605"/>
    <lineage>
        <taxon>Bacteria</taxon>
        <taxon>Pseudomonadati</taxon>
        <taxon>Pseudomonadota</taxon>
        <taxon>Alphaproteobacteria</taxon>
        <taxon>Hyphomicrobiales</taxon>
        <taxon>Beijerinckiaceae</taxon>
        <taxon>Methylocella</taxon>
    </lineage>
</organism>
<dbReference type="SUPFAM" id="SSF55874">
    <property type="entry name" value="ATPase domain of HSP90 chaperone/DNA topoisomerase II/histidine kinase"/>
    <property type="match status" value="1"/>
</dbReference>
<dbReference type="InterPro" id="IPR036097">
    <property type="entry name" value="HisK_dim/P_sf"/>
</dbReference>
<reference evidence="9 10" key="1">
    <citation type="submission" date="2019-05" db="EMBL/GenBank/DDBJ databases">
        <authorList>
            <person name="Farhan Ul Haque M."/>
        </authorList>
    </citation>
    <scope>NUCLEOTIDE SEQUENCE [LARGE SCALE GENOMIC DNA]</scope>
    <source>
        <strain evidence="9">2</strain>
    </source>
</reference>
<dbReference type="Proteomes" id="UP000485880">
    <property type="component" value="Unassembled WGS sequence"/>
</dbReference>
<dbReference type="SMART" id="SM00387">
    <property type="entry name" value="HATPase_c"/>
    <property type="match status" value="1"/>
</dbReference>
<dbReference type="SUPFAM" id="SSF47384">
    <property type="entry name" value="Homodimeric domain of signal transducing histidine kinase"/>
    <property type="match status" value="1"/>
</dbReference>
<dbReference type="EMBL" id="CABFMQ020000076">
    <property type="protein sequence ID" value="VTZ49792.1"/>
    <property type="molecule type" value="Genomic_DNA"/>
</dbReference>
<keyword evidence="3" id="KW-0597">Phosphoprotein</keyword>
<dbReference type="Pfam" id="PF00512">
    <property type="entry name" value="HisKA"/>
    <property type="match status" value="1"/>
</dbReference>
<keyword evidence="10" id="KW-1185">Reference proteome</keyword>
<keyword evidence="7" id="KW-0472">Membrane</keyword>
<evidence type="ECO:0000256" key="5">
    <source>
        <dbReference type="ARBA" id="ARBA00022777"/>
    </source>
</evidence>
<dbReference type="CDD" id="cd00082">
    <property type="entry name" value="HisKA"/>
    <property type="match status" value="1"/>
</dbReference>
<keyword evidence="4" id="KW-0808">Transferase</keyword>
<feature type="coiled-coil region" evidence="6">
    <location>
        <begin position="234"/>
        <end position="261"/>
    </location>
</feature>
<feature type="transmembrane region" description="Helical" evidence="7">
    <location>
        <begin position="123"/>
        <end position="142"/>
    </location>
</feature>
<keyword evidence="6" id="KW-0175">Coiled coil</keyword>
<dbReference type="InterPro" id="IPR003661">
    <property type="entry name" value="HisK_dim/P_dom"/>
</dbReference>
<keyword evidence="7" id="KW-1133">Transmembrane helix</keyword>
<dbReference type="PROSITE" id="PS50109">
    <property type="entry name" value="HIS_KIN"/>
    <property type="match status" value="1"/>
</dbReference>
<dbReference type="GO" id="GO:0009927">
    <property type="term" value="F:histidine phosphotransfer kinase activity"/>
    <property type="evidence" value="ECO:0007669"/>
    <property type="project" value="TreeGrafter"/>
</dbReference>
<feature type="transmembrane region" description="Helical" evidence="7">
    <location>
        <begin position="199"/>
        <end position="217"/>
    </location>
</feature>
<sequence length="518" mass="55635">MTEISADMIAMGSGDSPIAAKSRALSVGFRGSRAAPDASAADPRDFDADLLGLFAEGQRSCAVAMAALGAIFAAIALAWLTVDAVIIWLCLNLTALTVTQLIARRFPRTARSSASALRWRRDFIVAEAVQGVIWAMLVELVGQSGDPAAVACAVVMGLLVAAMAATISPCIPAAAFGVMAPIALTILTFTRQASLADGTMQLIILACGAQLYFILLARKLYAAAVEALSFQGEKDELIAELEQSKANSDLARRRAEEANLAKSRFLATMSHELRTPLNAILGFSEVMKGELFGAHIVASYKEYSNDIHSSGHHLLMLINEILDLSRIEAGRFELKEEPVALDHIVEDCRHLLMLRAKKRNIAIHEAIEANLPRIWADERALRQVTLNLLSNAIKFTPHGGSIKIRIGWTTTGGQYLAVRDTGPGIPDEEIPIVMSSFGRGALAQKNAEEGSGLGLPIVKGLVELHGGTFTLKSKVHEGTEVIVIFPPGRVIEPSISPEAELTAARMRRRARREAHSAA</sequence>
<keyword evidence="7" id="KW-0812">Transmembrane</keyword>
<dbReference type="InterPro" id="IPR036890">
    <property type="entry name" value="HATPase_C_sf"/>
</dbReference>
<accession>A0A8B6M6T2</accession>
<feature type="transmembrane region" description="Helical" evidence="7">
    <location>
        <begin position="85"/>
        <end position="103"/>
    </location>
</feature>
<feature type="transmembrane region" description="Helical" evidence="7">
    <location>
        <begin position="61"/>
        <end position="79"/>
    </location>
</feature>
<dbReference type="AlphaFoldDB" id="A0A8B6M6T2"/>
<evidence type="ECO:0000256" key="3">
    <source>
        <dbReference type="ARBA" id="ARBA00022553"/>
    </source>
</evidence>
<evidence type="ECO:0000259" key="8">
    <source>
        <dbReference type="PROSITE" id="PS50109"/>
    </source>
</evidence>
<dbReference type="Gene3D" id="3.30.565.10">
    <property type="entry name" value="Histidine kinase-like ATPase, C-terminal domain"/>
    <property type="match status" value="1"/>
</dbReference>
<protein>
    <recommendedName>
        <fullName evidence="2">histidine kinase</fullName>
        <ecNumber evidence="2">2.7.13.3</ecNumber>
    </recommendedName>
</protein>
<dbReference type="RefSeq" id="WP_174512034.1">
    <property type="nucleotide sequence ID" value="NZ_CABFMQ020000076.1"/>
</dbReference>
<dbReference type="SMART" id="SM00388">
    <property type="entry name" value="HisKA"/>
    <property type="match status" value="1"/>
</dbReference>
<name>A0A8B6M6T2_METTU</name>
<keyword evidence="5 9" id="KW-0418">Kinase</keyword>
<dbReference type="CDD" id="cd00075">
    <property type="entry name" value="HATPase"/>
    <property type="match status" value="1"/>
</dbReference>
<dbReference type="Pfam" id="PF02518">
    <property type="entry name" value="HATPase_c"/>
    <property type="match status" value="1"/>
</dbReference>
<evidence type="ECO:0000256" key="1">
    <source>
        <dbReference type="ARBA" id="ARBA00000085"/>
    </source>
</evidence>
<dbReference type="PRINTS" id="PR00344">
    <property type="entry name" value="BCTRLSENSOR"/>
</dbReference>
<dbReference type="Gene3D" id="1.10.287.130">
    <property type="match status" value="1"/>
</dbReference>
<feature type="transmembrane region" description="Helical" evidence="7">
    <location>
        <begin position="174"/>
        <end position="193"/>
    </location>
</feature>
<dbReference type="InterPro" id="IPR003594">
    <property type="entry name" value="HATPase_dom"/>
</dbReference>
<gene>
    <name evidence="9" type="ORF">MPC4_20002</name>
</gene>
<proteinExistence type="predicted"/>
<evidence type="ECO:0000256" key="6">
    <source>
        <dbReference type="SAM" id="Coils"/>
    </source>
</evidence>
<evidence type="ECO:0000256" key="2">
    <source>
        <dbReference type="ARBA" id="ARBA00012438"/>
    </source>
</evidence>
<dbReference type="PANTHER" id="PTHR43047">
    <property type="entry name" value="TWO-COMPONENT HISTIDINE PROTEIN KINASE"/>
    <property type="match status" value="1"/>
</dbReference>
<evidence type="ECO:0000313" key="9">
    <source>
        <dbReference type="EMBL" id="VTZ49792.1"/>
    </source>
</evidence>
<dbReference type="PANTHER" id="PTHR43047:SF72">
    <property type="entry name" value="OSMOSENSING HISTIDINE PROTEIN KINASE SLN1"/>
    <property type="match status" value="1"/>
</dbReference>
<evidence type="ECO:0000313" key="10">
    <source>
        <dbReference type="Proteomes" id="UP000485880"/>
    </source>
</evidence>
<dbReference type="InterPro" id="IPR005467">
    <property type="entry name" value="His_kinase_dom"/>
</dbReference>
<dbReference type="GO" id="GO:0000155">
    <property type="term" value="F:phosphorelay sensor kinase activity"/>
    <property type="evidence" value="ECO:0007669"/>
    <property type="project" value="InterPro"/>
</dbReference>
<comment type="caution">
    <text evidence="9">The sequence shown here is derived from an EMBL/GenBank/DDBJ whole genome shotgun (WGS) entry which is preliminary data.</text>
</comment>
<evidence type="ECO:0000256" key="4">
    <source>
        <dbReference type="ARBA" id="ARBA00022679"/>
    </source>
</evidence>
<feature type="domain" description="Histidine kinase" evidence="8">
    <location>
        <begin position="268"/>
        <end position="489"/>
    </location>
</feature>
<comment type="catalytic activity">
    <reaction evidence="1">
        <text>ATP + protein L-histidine = ADP + protein N-phospho-L-histidine.</text>
        <dbReference type="EC" id="2.7.13.3"/>
    </reaction>
</comment>
<evidence type="ECO:0000256" key="7">
    <source>
        <dbReference type="SAM" id="Phobius"/>
    </source>
</evidence>